<name>X1IVI4_9ZZZZ</name>
<proteinExistence type="predicted"/>
<evidence type="ECO:0000256" key="1">
    <source>
        <dbReference type="ARBA" id="ARBA00022603"/>
    </source>
</evidence>
<protein>
    <recommendedName>
        <fullName evidence="5">DNA methylase adenine-specific domain-containing protein</fullName>
    </recommendedName>
</protein>
<feature type="non-terminal residue" evidence="4">
    <location>
        <position position="255"/>
    </location>
</feature>
<keyword evidence="2" id="KW-0808">Transferase</keyword>
<sequence length="255" mass="30366">LEWVIRVSNSEVEYYWKNEIIAKIELGIKKTKKSKEDIKIIESILATIVAVISNRPSFNAEIFALQYGEWSPIFYYSINKLSEKFIKYKKEKLQVLYSEWKSRFEEVYQIGDVTEELFLKHTYLALMIRLVLFATYFPEEDLKQKSIIELTYWLEERGFSLFIYDFFEWAINDIQLLELLYYGMRPRRKEKDDEKSINSRVFEADDIFRTIYQQMVSPATRHALGEFYTPPELARMMVEEAYSFGIKTLDPACGS</sequence>
<dbReference type="GO" id="GO:0008168">
    <property type="term" value="F:methyltransferase activity"/>
    <property type="evidence" value="ECO:0007669"/>
    <property type="project" value="UniProtKB-KW"/>
</dbReference>
<dbReference type="PRINTS" id="PR00507">
    <property type="entry name" value="N12N6MTFRASE"/>
</dbReference>
<reference evidence="4" key="1">
    <citation type="journal article" date="2014" name="Front. Microbiol.">
        <title>High frequency of phylogenetically diverse reductive dehalogenase-homologous genes in deep subseafloor sedimentary metagenomes.</title>
        <authorList>
            <person name="Kawai M."/>
            <person name="Futagami T."/>
            <person name="Toyoda A."/>
            <person name="Takaki Y."/>
            <person name="Nishi S."/>
            <person name="Hori S."/>
            <person name="Arai W."/>
            <person name="Tsubouchi T."/>
            <person name="Morono Y."/>
            <person name="Uchiyama I."/>
            <person name="Ito T."/>
            <person name="Fujiyama A."/>
            <person name="Inagaki F."/>
            <person name="Takami H."/>
        </authorList>
    </citation>
    <scope>NUCLEOTIDE SEQUENCE</scope>
    <source>
        <strain evidence="4">Expedition CK06-06</strain>
    </source>
</reference>
<evidence type="ECO:0008006" key="5">
    <source>
        <dbReference type="Google" id="ProtNLM"/>
    </source>
</evidence>
<dbReference type="PANTHER" id="PTHR33841">
    <property type="entry name" value="DNA METHYLTRANSFERASE YEEA-RELATED"/>
    <property type="match status" value="1"/>
</dbReference>
<dbReference type="InterPro" id="IPR050953">
    <property type="entry name" value="N4_N6_ade-DNA_methylase"/>
</dbReference>
<gene>
    <name evidence="4" type="ORF">S03H2_54862</name>
</gene>
<dbReference type="Gene3D" id="3.40.50.150">
    <property type="entry name" value="Vaccinia Virus protein VP39"/>
    <property type="match status" value="1"/>
</dbReference>
<evidence type="ECO:0000256" key="2">
    <source>
        <dbReference type="ARBA" id="ARBA00022679"/>
    </source>
</evidence>
<dbReference type="InterPro" id="IPR029063">
    <property type="entry name" value="SAM-dependent_MTases_sf"/>
</dbReference>
<dbReference type="AlphaFoldDB" id="X1IVI4"/>
<dbReference type="EMBL" id="BARU01035008">
    <property type="protein sequence ID" value="GAH70109.1"/>
    <property type="molecule type" value="Genomic_DNA"/>
</dbReference>
<accession>X1IVI4</accession>
<evidence type="ECO:0000256" key="3">
    <source>
        <dbReference type="ARBA" id="ARBA00022691"/>
    </source>
</evidence>
<organism evidence="4">
    <name type="scientific">marine sediment metagenome</name>
    <dbReference type="NCBI Taxonomy" id="412755"/>
    <lineage>
        <taxon>unclassified sequences</taxon>
        <taxon>metagenomes</taxon>
        <taxon>ecological metagenomes</taxon>
    </lineage>
</organism>
<feature type="non-terminal residue" evidence="4">
    <location>
        <position position="1"/>
    </location>
</feature>
<dbReference type="SUPFAM" id="SSF53335">
    <property type="entry name" value="S-adenosyl-L-methionine-dependent methyltransferases"/>
    <property type="match status" value="1"/>
</dbReference>
<dbReference type="GO" id="GO:0032259">
    <property type="term" value="P:methylation"/>
    <property type="evidence" value="ECO:0007669"/>
    <property type="project" value="UniProtKB-KW"/>
</dbReference>
<keyword evidence="3" id="KW-0949">S-adenosyl-L-methionine</keyword>
<dbReference type="PANTHER" id="PTHR33841:SF5">
    <property type="entry name" value="DNA METHYLASE (MODIFICATION METHYLASE) (METHYLTRANSFERASE)-RELATED"/>
    <property type="match status" value="1"/>
</dbReference>
<keyword evidence="1" id="KW-0489">Methyltransferase</keyword>
<evidence type="ECO:0000313" key="4">
    <source>
        <dbReference type="EMBL" id="GAH70109.1"/>
    </source>
</evidence>
<comment type="caution">
    <text evidence="4">The sequence shown here is derived from an EMBL/GenBank/DDBJ whole genome shotgun (WGS) entry which is preliminary data.</text>
</comment>